<dbReference type="OrthoDB" id="2644149at2759"/>
<dbReference type="AlphaFoldDB" id="A0A9P7FBE4"/>
<gene>
    <name evidence="1" type="ORF">F5147DRAFT_651354</name>
</gene>
<comment type="caution">
    <text evidence="1">The sequence shown here is derived from an EMBL/GenBank/DDBJ whole genome shotgun (WGS) entry which is preliminary data.</text>
</comment>
<organism evidence="1 2">
    <name type="scientific">Suillus discolor</name>
    <dbReference type="NCBI Taxonomy" id="1912936"/>
    <lineage>
        <taxon>Eukaryota</taxon>
        <taxon>Fungi</taxon>
        <taxon>Dikarya</taxon>
        <taxon>Basidiomycota</taxon>
        <taxon>Agaricomycotina</taxon>
        <taxon>Agaricomycetes</taxon>
        <taxon>Agaricomycetidae</taxon>
        <taxon>Boletales</taxon>
        <taxon>Suillineae</taxon>
        <taxon>Suillaceae</taxon>
        <taxon>Suillus</taxon>
    </lineage>
</organism>
<dbReference type="GeneID" id="64695791"/>
<accession>A0A9P7FBE4</accession>
<reference evidence="1" key="1">
    <citation type="journal article" date="2020" name="New Phytol.">
        <title>Comparative genomics reveals dynamic genome evolution in host specialist ectomycorrhizal fungi.</title>
        <authorList>
            <person name="Lofgren L.A."/>
            <person name="Nguyen N.H."/>
            <person name="Vilgalys R."/>
            <person name="Ruytinx J."/>
            <person name="Liao H.L."/>
            <person name="Branco S."/>
            <person name="Kuo A."/>
            <person name="LaButti K."/>
            <person name="Lipzen A."/>
            <person name="Andreopoulos W."/>
            <person name="Pangilinan J."/>
            <person name="Riley R."/>
            <person name="Hundley H."/>
            <person name="Na H."/>
            <person name="Barry K."/>
            <person name="Grigoriev I.V."/>
            <person name="Stajich J.E."/>
            <person name="Kennedy P.G."/>
        </authorList>
    </citation>
    <scope>NUCLEOTIDE SEQUENCE</scope>
    <source>
        <strain evidence="1">FC423</strain>
    </source>
</reference>
<dbReference type="RefSeq" id="XP_041294946.1">
    <property type="nucleotide sequence ID" value="XM_041433532.1"/>
</dbReference>
<proteinExistence type="predicted"/>
<keyword evidence="2" id="KW-1185">Reference proteome</keyword>
<evidence type="ECO:0000313" key="1">
    <source>
        <dbReference type="EMBL" id="KAG2111727.1"/>
    </source>
</evidence>
<evidence type="ECO:0000313" key="2">
    <source>
        <dbReference type="Proteomes" id="UP000823399"/>
    </source>
</evidence>
<dbReference type="Proteomes" id="UP000823399">
    <property type="component" value="Unassembled WGS sequence"/>
</dbReference>
<protein>
    <submittedName>
        <fullName evidence="1">Uncharacterized protein</fullName>
    </submittedName>
</protein>
<name>A0A9P7FBE4_9AGAM</name>
<sequence>MVAVVECLRADADRAADEGLFTLPEACCPALLVLLVVDVCTSAHEESIVFITILILTRIINNLNILILMQIVRTLVHFFFFIMDNLKSKTTELVAALTRRVGEIIGNSTELGVLQDEYEITRATLTIAHAMVNPINIDWDVDRYAEKVKLSPPNLDGLPSAETDRLKKFFPEEHVNHITVGLRDTLLKSLTNKNTWRDEGYMVPDGGGEFGAGRITVVPAYFMQRQERLMDLLVTSESYKSKKVQQWMAALTISEVLWNAITAMVAPDLF</sequence>
<dbReference type="EMBL" id="JABBWM010000017">
    <property type="protein sequence ID" value="KAG2111727.1"/>
    <property type="molecule type" value="Genomic_DNA"/>
</dbReference>